<organism evidence="8 9">
    <name type="scientific">Pseudohongiella acticola</name>
    <dbReference type="NCBI Taxonomy" id="1524254"/>
    <lineage>
        <taxon>Bacteria</taxon>
        <taxon>Pseudomonadati</taxon>
        <taxon>Pseudomonadota</taxon>
        <taxon>Gammaproteobacteria</taxon>
        <taxon>Pseudomonadales</taxon>
        <taxon>Pseudohongiellaceae</taxon>
        <taxon>Pseudohongiella</taxon>
    </lineage>
</organism>
<dbReference type="EMBL" id="MASR01000001">
    <property type="protein sequence ID" value="OFE12672.1"/>
    <property type="molecule type" value="Genomic_DNA"/>
</dbReference>
<evidence type="ECO:0000256" key="3">
    <source>
        <dbReference type="ARBA" id="ARBA00022679"/>
    </source>
</evidence>
<name>A0A1E8CK39_9GAMM</name>
<comment type="caution">
    <text evidence="8">The sequence shown here is derived from an EMBL/GenBank/DDBJ whole genome shotgun (WGS) entry which is preliminary data.</text>
</comment>
<dbReference type="PANTHER" id="PTHR43281">
    <property type="entry name" value="FARNESYL DIPHOSPHATE SYNTHASE"/>
    <property type="match status" value="1"/>
</dbReference>
<dbReference type="InterPro" id="IPR033749">
    <property type="entry name" value="Polyprenyl_synt_CS"/>
</dbReference>
<dbReference type="GO" id="GO:0046872">
    <property type="term" value="F:metal ion binding"/>
    <property type="evidence" value="ECO:0007669"/>
    <property type="project" value="UniProtKB-KW"/>
</dbReference>
<dbReference type="SUPFAM" id="SSF48576">
    <property type="entry name" value="Terpenoid synthases"/>
    <property type="match status" value="1"/>
</dbReference>
<dbReference type="AlphaFoldDB" id="A0A1E8CK39"/>
<keyword evidence="3 7" id="KW-0808">Transferase</keyword>
<keyword evidence="6" id="KW-0414">Isoprene biosynthesis</keyword>
<dbReference type="PROSITE" id="PS00444">
    <property type="entry name" value="POLYPRENYL_SYNTHASE_2"/>
    <property type="match status" value="1"/>
</dbReference>
<accession>A0A1E8CK39</accession>
<evidence type="ECO:0000313" key="8">
    <source>
        <dbReference type="EMBL" id="OFE12672.1"/>
    </source>
</evidence>
<dbReference type="CDD" id="cd00685">
    <property type="entry name" value="Trans_IPPS_HT"/>
    <property type="match status" value="1"/>
</dbReference>
<dbReference type="Proteomes" id="UP000175669">
    <property type="component" value="Unassembled WGS sequence"/>
</dbReference>
<dbReference type="Gene3D" id="1.10.600.10">
    <property type="entry name" value="Farnesyl Diphosphate Synthase"/>
    <property type="match status" value="1"/>
</dbReference>
<keyword evidence="4" id="KW-0479">Metal-binding</keyword>
<dbReference type="SFLD" id="SFLDG01017">
    <property type="entry name" value="Polyprenyl_Transferase_Like"/>
    <property type="match status" value="1"/>
</dbReference>
<dbReference type="InterPro" id="IPR000092">
    <property type="entry name" value="Polyprenyl_synt"/>
</dbReference>
<dbReference type="Pfam" id="PF00348">
    <property type="entry name" value="polyprenyl_synt"/>
    <property type="match status" value="1"/>
</dbReference>
<evidence type="ECO:0000256" key="5">
    <source>
        <dbReference type="ARBA" id="ARBA00022842"/>
    </source>
</evidence>
<dbReference type="OrthoDB" id="9805316at2"/>
<dbReference type="GO" id="GO:0008654">
    <property type="term" value="P:phospholipid biosynthetic process"/>
    <property type="evidence" value="ECO:0007669"/>
    <property type="project" value="UniProtKB-ARBA"/>
</dbReference>
<keyword evidence="5" id="KW-0460">Magnesium</keyword>
<dbReference type="GO" id="GO:0004659">
    <property type="term" value="F:prenyltransferase activity"/>
    <property type="evidence" value="ECO:0007669"/>
    <property type="project" value="InterPro"/>
</dbReference>
<evidence type="ECO:0000256" key="2">
    <source>
        <dbReference type="ARBA" id="ARBA00006706"/>
    </source>
</evidence>
<dbReference type="SFLD" id="SFLDS00005">
    <property type="entry name" value="Isoprenoid_Synthase_Type_I"/>
    <property type="match status" value="1"/>
</dbReference>
<proteinExistence type="inferred from homology"/>
<dbReference type="STRING" id="1524254.PHACT_05570"/>
<evidence type="ECO:0008006" key="10">
    <source>
        <dbReference type="Google" id="ProtNLM"/>
    </source>
</evidence>
<reference evidence="9" key="1">
    <citation type="submission" date="2016-07" db="EMBL/GenBank/DDBJ databases">
        <authorList>
            <person name="Florea S."/>
            <person name="Webb J.S."/>
            <person name="Jaromczyk J."/>
            <person name="Schardl C.L."/>
        </authorList>
    </citation>
    <scope>NUCLEOTIDE SEQUENCE [LARGE SCALE GENOMIC DNA]</scope>
    <source>
        <strain evidence="9">KCTC 42131</strain>
    </source>
</reference>
<comment type="cofactor">
    <cofactor evidence="1">
        <name>Mg(2+)</name>
        <dbReference type="ChEBI" id="CHEBI:18420"/>
    </cofactor>
</comment>
<evidence type="ECO:0000256" key="7">
    <source>
        <dbReference type="RuleBase" id="RU004466"/>
    </source>
</evidence>
<dbReference type="FunFam" id="1.10.600.10:FF:000001">
    <property type="entry name" value="Geranylgeranyl diphosphate synthase"/>
    <property type="match status" value="1"/>
</dbReference>
<dbReference type="GO" id="GO:0016114">
    <property type="term" value="P:terpenoid biosynthetic process"/>
    <property type="evidence" value="ECO:0007669"/>
    <property type="project" value="UniProtKB-ARBA"/>
</dbReference>
<evidence type="ECO:0000256" key="6">
    <source>
        <dbReference type="ARBA" id="ARBA00023229"/>
    </source>
</evidence>
<evidence type="ECO:0000256" key="4">
    <source>
        <dbReference type="ARBA" id="ARBA00022723"/>
    </source>
</evidence>
<keyword evidence="9" id="KW-1185">Reference proteome</keyword>
<dbReference type="InterPro" id="IPR008949">
    <property type="entry name" value="Isoprenoid_synthase_dom_sf"/>
</dbReference>
<gene>
    <name evidence="8" type="ORF">PHACT_05570</name>
</gene>
<comment type="similarity">
    <text evidence="2 7">Belongs to the FPP/GGPP synthase family.</text>
</comment>
<dbReference type="NCBIfam" id="NF045485">
    <property type="entry name" value="FPPsyn"/>
    <property type="match status" value="1"/>
</dbReference>
<dbReference type="RefSeq" id="WP_070116281.1">
    <property type="nucleotide sequence ID" value="NZ_CAXATG010000001.1"/>
</dbReference>
<evidence type="ECO:0000313" key="9">
    <source>
        <dbReference type="Proteomes" id="UP000175669"/>
    </source>
</evidence>
<protein>
    <recommendedName>
        <fullName evidence="10">Geranyl transferase</fullName>
    </recommendedName>
</protein>
<dbReference type="PROSITE" id="PS00723">
    <property type="entry name" value="POLYPRENYL_SYNTHASE_1"/>
    <property type="match status" value="1"/>
</dbReference>
<dbReference type="InterPro" id="IPR053378">
    <property type="entry name" value="Prenyl_diphosphate_synthase"/>
</dbReference>
<sequence>MKLAPPTDLPGFLQDCQRRCAEQMASYLNQQTDMPMRLTEAMRYSTLLGGKRIRPALVYASAAALFDSEDDGNGHGGLDSDDNHGTDVAACAVEFIHCYSLVHDDLPAMDNDDLRRGKPTLHRAFDEATAILAGDALQALAFQIIGETQLLAAELRLRMLTVLAQAAGCQGMIAGQGIDLAAVGKSLNVDELETMHRLKTGALIGASVELGALSAGCTRSKTLESLRHYARCIGLAFQVQDDILDVVGDTATLGKAQGADLARNKPTYVSLLGLDGARRKADALVEEAVSALSDLGTGKAMLEAIAVYITTRQY</sequence>
<evidence type="ECO:0000256" key="1">
    <source>
        <dbReference type="ARBA" id="ARBA00001946"/>
    </source>
</evidence>
<dbReference type="PANTHER" id="PTHR43281:SF1">
    <property type="entry name" value="FARNESYL DIPHOSPHATE SYNTHASE"/>
    <property type="match status" value="1"/>
</dbReference>
<dbReference type="GO" id="GO:0005737">
    <property type="term" value="C:cytoplasm"/>
    <property type="evidence" value="ECO:0007669"/>
    <property type="project" value="UniProtKB-ARBA"/>
</dbReference>